<evidence type="ECO:0000313" key="15">
    <source>
        <dbReference type="EMBL" id="RDU70062.1"/>
    </source>
</evidence>
<evidence type="ECO:0000256" key="12">
    <source>
        <dbReference type="PROSITE-ProRule" id="PRU00560"/>
    </source>
</evidence>
<evidence type="ECO:0000259" key="14">
    <source>
        <dbReference type="PROSITE" id="PS51217"/>
    </source>
</evidence>
<protein>
    <recommendedName>
        <fullName evidence="9">DNA 3'-5' helicase</fullName>
        <ecNumber evidence="9">5.6.2.4</ecNumber>
    </recommendedName>
    <alternativeName>
        <fullName evidence="10">DNA 3'-5' helicase II</fullName>
    </alternativeName>
</protein>
<gene>
    <name evidence="15" type="ORF">CQA62_01215</name>
</gene>
<dbReference type="GO" id="GO:0005524">
    <property type="term" value="F:ATP binding"/>
    <property type="evidence" value="ECO:0007669"/>
    <property type="project" value="UniProtKB-UniRule"/>
</dbReference>
<evidence type="ECO:0000256" key="4">
    <source>
        <dbReference type="ARBA" id="ARBA00022806"/>
    </source>
</evidence>
<dbReference type="InterPro" id="IPR014016">
    <property type="entry name" value="UvrD-like_ATP-bd"/>
</dbReference>
<evidence type="ECO:0000256" key="6">
    <source>
        <dbReference type="ARBA" id="ARBA00023125"/>
    </source>
</evidence>
<dbReference type="Pfam" id="PF21196">
    <property type="entry name" value="PcrA_UvrD_tudor"/>
    <property type="match status" value="1"/>
</dbReference>
<feature type="domain" description="UvrD-like helicase C-terminal" evidence="14">
    <location>
        <begin position="288"/>
        <end position="553"/>
    </location>
</feature>
<dbReference type="PANTHER" id="PTHR11070">
    <property type="entry name" value="UVRD / RECB / PCRA DNA HELICASE FAMILY MEMBER"/>
    <property type="match status" value="1"/>
</dbReference>
<dbReference type="PANTHER" id="PTHR11070:SF2">
    <property type="entry name" value="ATP-DEPENDENT DNA HELICASE SRS2"/>
    <property type="match status" value="1"/>
</dbReference>
<comment type="caution">
    <text evidence="15">The sequence shown here is derived from an EMBL/GenBank/DDBJ whole genome shotgun (WGS) entry which is preliminary data.</text>
</comment>
<dbReference type="GO" id="GO:0005829">
    <property type="term" value="C:cytosol"/>
    <property type="evidence" value="ECO:0007669"/>
    <property type="project" value="TreeGrafter"/>
</dbReference>
<dbReference type="Gene3D" id="1.10.486.10">
    <property type="entry name" value="PCRA, domain 4"/>
    <property type="match status" value="1"/>
</dbReference>
<dbReference type="Pfam" id="PF00580">
    <property type="entry name" value="UvrD-helicase"/>
    <property type="match status" value="1"/>
</dbReference>
<dbReference type="OrthoDB" id="9810135at2"/>
<proteinExistence type="inferred from homology"/>
<evidence type="ECO:0000259" key="13">
    <source>
        <dbReference type="PROSITE" id="PS51198"/>
    </source>
</evidence>
<dbReference type="CDD" id="cd17932">
    <property type="entry name" value="DEXQc_UvrD"/>
    <property type="match status" value="1"/>
</dbReference>
<evidence type="ECO:0000256" key="9">
    <source>
        <dbReference type="ARBA" id="ARBA00034808"/>
    </source>
</evidence>
<dbReference type="AlphaFoldDB" id="A0A3D8IXS2"/>
<dbReference type="Pfam" id="PF13361">
    <property type="entry name" value="UvrD_C"/>
    <property type="match status" value="1"/>
</dbReference>
<dbReference type="InterPro" id="IPR000212">
    <property type="entry name" value="DNA_helicase_UvrD/REP"/>
</dbReference>
<name>A0A3D8IXS2_9HELI</name>
<evidence type="ECO:0000256" key="11">
    <source>
        <dbReference type="ARBA" id="ARBA00048988"/>
    </source>
</evidence>
<feature type="binding site" evidence="12">
    <location>
        <begin position="32"/>
        <end position="39"/>
    </location>
    <ligand>
        <name>ATP</name>
        <dbReference type="ChEBI" id="CHEBI:30616"/>
    </ligand>
</feature>
<dbReference type="GO" id="GO:0016887">
    <property type="term" value="F:ATP hydrolysis activity"/>
    <property type="evidence" value="ECO:0007669"/>
    <property type="project" value="RHEA"/>
</dbReference>
<dbReference type="EC" id="5.6.2.4" evidence="9"/>
<comment type="catalytic activity">
    <reaction evidence="11">
        <text>ATP + H2O = ADP + phosphate + H(+)</text>
        <dbReference type="Rhea" id="RHEA:13065"/>
        <dbReference type="ChEBI" id="CHEBI:15377"/>
        <dbReference type="ChEBI" id="CHEBI:15378"/>
        <dbReference type="ChEBI" id="CHEBI:30616"/>
        <dbReference type="ChEBI" id="CHEBI:43474"/>
        <dbReference type="ChEBI" id="CHEBI:456216"/>
        <dbReference type="EC" id="5.6.2.4"/>
    </reaction>
</comment>
<dbReference type="GO" id="GO:0043138">
    <property type="term" value="F:3'-5' DNA helicase activity"/>
    <property type="evidence" value="ECO:0007669"/>
    <property type="project" value="UniProtKB-EC"/>
</dbReference>
<evidence type="ECO:0000256" key="8">
    <source>
        <dbReference type="ARBA" id="ARBA00034617"/>
    </source>
</evidence>
<keyword evidence="2 12" id="KW-0547">Nucleotide-binding</keyword>
<evidence type="ECO:0000256" key="7">
    <source>
        <dbReference type="ARBA" id="ARBA00023235"/>
    </source>
</evidence>
<keyword evidence="6" id="KW-0238">DNA-binding</keyword>
<reference evidence="15 16" key="1">
    <citation type="submission" date="2018-04" db="EMBL/GenBank/DDBJ databases">
        <title>Novel Campyloabacter and Helicobacter Species and Strains.</title>
        <authorList>
            <person name="Mannion A.J."/>
            <person name="Shen Z."/>
            <person name="Fox J.G."/>
        </authorList>
    </citation>
    <scope>NUCLEOTIDE SEQUENCE [LARGE SCALE GENOMIC DNA]</scope>
    <source>
        <strain evidence="15 16">ATCC 700242</strain>
    </source>
</reference>
<keyword evidence="5 12" id="KW-0067">ATP-binding</keyword>
<evidence type="ECO:0000256" key="10">
    <source>
        <dbReference type="ARBA" id="ARBA00034923"/>
    </source>
</evidence>
<evidence type="ECO:0000256" key="5">
    <source>
        <dbReference type="ARBA" id="ARBA00022840"/>
    </source>
</evidence>
<evidence type="ECO:0000313" key="16">
    <source>
        <dbReference type="Proteomes" id="UP000257067"/>
    </source>
</evidence>
<dbReference type="InterPro" id="IPR013986">
    <property type="entry name" value="DExx_box_DNA_helicase_dom_sf"/>
</dbReference>
<keyword evidence="4 12" id="KW-0347">Helicase</keyword>
<evidence type="ECO:0000256" key="1">
    <source>
        <dbReference type="ARBA" id="ARBA00009922"/>
    </source>
</evidence>
<evidence type="ECO:0000256" key="2">
    <source>
        <dbReference type="ARBA" id="ARBA00022741"/>
    </source>
</evidence>
<evidence type="ECO:0000256" key="3">
    <source>
        <dbReference type="ARBA" id="ARBA00022801"/>
    </source>
</evidence>
<feature type="domain" description="UvrD-like helicase ATP-binding" evidence="13">
    <location>
        <begin position="11"/>
        <end position="287"/>
    </location>
</feature>
<keyword evidence="16" id="KW-1185">Reference proteome</keyword>
<dbReference type="InterPro" id="IPR027417">
    <property type="entry name" value="P-loop_NTPase"/>
</dbReference>
<dbReference type="Gene3D" id="1.10.10.160">
    <property type="match status" value="1"/>
</dbReference>
<comment type="catalytic activity">
    <reaction evidence="8">
        <text>Couples ATP hydrolysis with the unwinding of duplex DNA by translocating in the 3'-5' direction.</text>
        <dbReference type="EC" id="5.6.2.4"/>
    </reaction>
</comment>
<organism evidence="15 16">
    <name type="scientific">Helicobacter cholecystus</name>
    <dbReference type="NCBI Taxonomy" id="45498"/>
    <lineage>
        <taxon>Bacteria</taxon>
        <taxon>Pseudomonadati</taxon>
        <taxon>Campylobacterota</taxon>
        <taxon>Epsilonproteobacteria</taxon>
        <taxon>Campylobacterales</taxon>
        <taxon>Helicobacteraceae</taxon>
        <taxon>Helicobacter</taxon>
    </lineage>
</organism>
<sequence>MRGRAEVIFLEGLNSKQREAVEYIDGALLLLAGAGSGKTKTLISRLAYLIGVVGIDPSSILCLTFTNKASVEMRERAIGLLRNEGMGVKNPPLLCTFHKFGLLFLKHSISYLDRECNFVLIDSDDAKKIIKSFESKIATSTLLSAISFYKNATLSPSEVLQNVSDTQERQIAKIYEQYQDYLKRNNLVDFDDLLYLTYLVLEQNPSLAQDYSKKYSYIMVDEYQDTNPLQYKILKLLTCTHQNLCVVGDDDQSIYGWRGADIRNILEFTQDFRDAKMIKLEQNYRSTPEILKVANALIEKNSERLGKVLEPMLESGREVQVNSYKSDRIEMEAISKKIKALHQEGVEFGDIAILYRLNGMSKGVEDGLLKARLPYKMIGTVRFYERAEIKDVVSYLRVMVNIDDDFSLLRVLNRPKRGFGKASEEKLLAGARGRKISEFFANENECKSCIGEKNYKILKEFFILIAELKDALLESFEKFEDFFSQRINILNEYPLAEREERGSNLKELFTSLKEEIKEGKSLEDFLNELSLSSDADKEMSNSISCMSIHLSKGLEFDYVFVIGCENGFFPLLGESGDMEEERRLGYVAFTRAKKELYLSYAHTRYYRGKASNLPPSRFLYESNLLSDDCQEVFSLGGEIMSVGAMVRHKIFGIGRVLEVSGKGKEMKVRVSFGGSERMILASFLELL</sequence>
<dbReference type="InterPro" id="IPR014017">
    <property type="entry name" value="DNA_helicase_UvrD-like_C"/>
</dbReference>
<dbReference type="SUPFAM" id="SSF52540">
    <property type="entry name" value="P-loop containing nucleoside triphosphate hydrolases"/>
    <property type="match status" value="1"/>
</dbReference>
<dbReference type="EMBL" id="NXLU01000001">
    <property type="protein sequence ID" value="RDU70062.1"/>
    <property type="molecule type" value="Genomic_DNA"/>
</dbReference>
<dbReference type="Gene3D" id="3.40.50.300">
    <property type="entry name" value="P-loop containing nucleotide triphosphate hydrolases"/>
    <property type="match status" value="2"/>
</dbReference>
<dbReference type="PROSITE" id="PS51217">
    <property type="entry name" value="UVRD_HELICASE_CTER"/>
    <property type="match status" value="1"/>
</dbReference>
<dbReference type="GO" id="GO:0033202">
    <property type="term" value="C:DNA helicase complex"/>
    <property type="evidence" value="ECO:0007669"/>
    <property type="project" value="TreeGrafter"/>
</dbReference>
<dbReference type="PROSITE" id="PS51198">
    <property type="entry name" value="UVRD_HELICASE_ATP_BIND"/>
    <property type="match status" value="1"/>
</dbReference>
<comment type="similarity">
    <text evidence="1">Belongs to the helicase family. UvrD subfamily.</text>
</comment>
<dbReference type="GO" id="GO:0000725">
    <property type="term" value="P:recombinational repair"/>
    <property type="evidence" value="ECO:0007669"/>
    <property type="project" value="TreeGrafter"/>
</dbReference>
<keyword evidence="7" id="KW-0413">Isomerase</keyword>
<dbReference type="Proteomes" id="UP000257067">
    <property type="component" value="Unassembled WGS sequence"/>
</dbReference>
<accession>A0A3D8IXS2</accession>
<dbReference type="GO" id="GO:0003677">
    <property type="term" value="F:DNA binding"/>
    <property type="evidence" value="ECO:0007669"/>
    <property type="project" value="UniProtKB-KW"/>
</dbReference>
<keyword evidence="3 12" id="KW-0378">Hydrolase</keyword>